<organism evidence="1 2">
    <name type="scientific">Seonamhaeicola maritimus</name>
    <dbReference type="NCBI Taxonomy" id="2591822"/>
    <lineage>
        <taxon>Bacteria</taxon>
        <taxon>Pseudomonadati</taxon>
        <taxon>Bacteroidota</taxon>
        <taxon>Flavobacteriia</taxon>
        <taxon>Flavobacteriales</taxon>
        <taxon>Flavobacteriaceae</taxon>
    </lineage>
</organism>
<dbReference type="InterPro" id="IPR021345">
    <property type="entry name" value="DUF2961"/>
</dbReference>
<dbReference type="Gene3D" id="2.60.120.1390">
    <property type="match status" value="2"/>
</dbReference>
<proteinExistence type="predicted"/>
<dbReference type="Pfam" id="PF11175">
    <property type="entry name" value="DUF2961"/>
    <property type="match status" value="1"/>
</dbReference>
<evidence type="ECO:0000313" key="2">
    <source>
        <dbReference type="Proteomes" id="UP000321080"/>
    </source>
</evidence>
<evidence type="ECO:0000313" key="1">
    <source>
        <dbReference type="EMBL" id="TXG39852.1"/>
    </source>
</evidence>
<keyword evidence="2" id="KW-1185">Reference proteome</keyword>
<comment type="caution">
    <text evidence="1">The sequence shown here is derived from an EMBL/GenBank/DDBJ whole genome shotgun (WGS) entry which is preliminary data.</text>
</comment>
<dbReference type="Proteomes" id="UP000321080">
    <property type="component" value="Unassembled WGS sequence"/>
</dbReference>
<dbReference type="AlphaFoldDB" id="A0A5C7GNJ9"/>
<reference evidence="1 2" key="1">
    <citation type="submission" date="2019-08" db="EMBL/GenBank/DDBJ databases">
        <title>Seonamhaeicola sediminis sp. nov., isolated from marine sediment.</title>
        <authorList>
            <person name="Cao W.R."/>
        </authorList>
    </citation>
    <scope>NUCLEOTIDE SEQUENCE [LARGE SCALE GENOMIC DNA]</scope>
    <source>
        <strain evidence="1 2">1505</strain>
    </source>
</reference>
<name>A0A5C7GNJ9_9FLAO</name>
<sequence length="515" mass="59434">MVNRGKLASFPKTDFRLKQESSYNRESIKEEAPKMEPSGWFKNHDYNSSEKDANFIRIEEHNGEKEWVLMDHKKPGVLVRTWMPFEKPNSPDTDNWIRIYLDGAEKPTFEGNMFKVFNGKGFIPFPLAHKSLRSAVSFFPIPYSKSCKITTSKRPFFYQFTFREYKAETKIKTFSMEEFNENHALIKSVSESLLNPKNDVKGHMVSFNGKIKSNNEQEISLPKGQAAIHSLSLKLDDYQDPEITRKVVLKIEFDGHETVWCPIGDFFGSGIGLNPFQGWYRTVSEDGALSCRWVMPYKNSGKVSLLNFSNRAINVSLEANIKDWKWDNQSMYFNAAWRGQYPVSTRPFSDWNYITIKGRGVYVGDALTIMNPVKKWWGEGDERIWVDNETFPSIFGTGTEDYYAYSWGGMSTDFYEHPFHAQPHAHIYNKINRKKAIGTRNTQGYSTETRTRALDVMPFGSNLKLDMEVWSGTDCEMGYGVGMYWYGDARTESNRKPNMEEVLNVPPLPDGFPND</sequence>
<protein>
    <submittedName>
        <fullName evidence="1">DUF2961 domain-containing protein</fullName>
    </submittedName>
</protein>
<dbReference type="OrthoDB" id="2518538at2"/>
<gene>
    <name evidence="1" type="ORF">FUA22_04035</name>
</gene>
<accession>A0A5C7GNJ9</accession>
<dbReference type="EMBL" id="VRKQ01000008">
    <property type="protein sequence ID" value="TXG39852.1"/>
    <property type="molecule type" value="Genomic_DNA"/>
</dbReference>